<keyword evidence="1" id="KW-0472">Membrane</keyword>
<feature type="transmembrane region" description="Helical" evidence="1">
    <location>
        <begin position="385"/>
        <end position="405"/>
    </location>
</feature>
<feature type="transmembrane region" description="Helical" evidence="1">
    <location>
        <begin position="259"/>
        <end position="276"/>
    </location>
</feature>
<keyword evidence="3" id="KW-1185">Reference proteome</keyword>
<proteinExistence type="predicted"/>
<sequence length="722" mass="76994">MTFPTVGAPRATTPAPGARTRFDDALSAAPSAFVLVMVAVSLSAGVLVAVGQHRWWTVLPVAAVLIGLLWRPLVRIDPHPRAPFAGALLISGILAWIVANVPFAAEYLIVSRDPGFLSLSGLWLVDHPSTDIPASGAVEAAALQANHLADASQAWNLLGDAIQPQGAKMLPATIAVGGWFGGTTGVLAMNIVIGAAGLAAVYLLARRALSPLAALAPAAMLGLTVSHIGLSRAPYTEPLTLLLVIASVVWTWQGVKERSAIALAAGAVTSGATVLIRIDGAAFAVGALLGTVFALSALDAPRRWRRTQALTYIGLQAVTLVGGYAALYRWSRAYLERLGGEAVLLFAGYAVLAILVTLWAISWAEGARADRLIPSLSRRLGRRGTLALGAVASGLLVLMASRPLWMVARRGTETSLQQFTNGVVESFQQSAGLEVDGTRTYAETTVTWLSYYLTWPVVALAILGFGLIVVRALRKGPEWWLLVMAFLPSTLLYLWRPSIVPDQIWAIRRFEPATLPGFVIAAAIAAWWLAGRLRTVDARARGRRVAAIAFVLLPLSTWVSVMPDRDPAVGFAVNVLSFSPQDQSSAWSALGSLEMAPEMGGARSQLEDLCEVIDGRPVVLAGTSSHFGSIRVMCDVPVVLALEEPSKDTLTSMIDVFGEPPMVLIQSTNYFEWTSEPYPVVTSSVVQSGYSLQRVPVSMFTRDYRWNAALVNDDGTVTPIAP</sequence>
<keyword evidence="1" id="KW-0812">Transmembrane</keyword>
<evidence type="ECO:0000313" key="2">
    <source>
        <dbReference type="EMBL" id="MDN4471663.1"/>
    </source>
</evidence>
<evidence type="ECO:0008006" key="4">
    <source>
        <dbReference type="Google" id="ProtNLM"/>
    </source>
</evidence>
<feature type="transmembrane region" description="Helical" evidence="1">
    <location>
        <begin position="310"/>
        <end position="330"/>
    </location>
</feature>
<feature type="transmembrane region" description="Helical" evidence="1">
    <location>
        <begin position="282"/>
        <end position="298"/>
    </location>
</feature>
<keyword evidence="1" id="KW-1133">Transmembrane helix</keyword>
<dbReference type="RefSeq" id="WP_301125500.1">
    <property type="nucleotide sequence ID" value="NZ_JAUHPV010000001.1"/>
</dbReference>
<reference evidence="2" key="1">
    <citation type="submission" date="2023-06" db="EMBL/GenBank/DDBJ databases">
        <title>SYSU T00b26.</title>
        <authorList>
            <person name="Gao L."/>
            <person name="Fang B.-Z."/>
            <person name="Li W.-J."/>
        </authorList>
    </citation>
    <scope>NUCLEOTIDE SEQUENCE</scope>
    <source>
        <strain evidence="2">SYSU T00b26</strain>
    </source>
</reference>
<accession>A0ABT8FXX6</accession>
<feature type="transmembrane region" description="Helical" evidence="1">
    <location>
        <begin position="28"/>
        <end position="49"/>
    </location>
</feature>
<organism evidence="2 3">
    <name type="scientific">Demequina zhanjiangensis</name>
    <dbReference type="NCBI Taxonomy" id="3051659"/>
    <lineage>
        <taxon>Bacteria</taxon>
        <taxon>Bacillati</taxon>
        <taxon>Actinomycetota</taxon>
        <taxon>Actinomycetes</taxon>
        <taxon>Micrococcales</taxon>
        <taxon>Demequinaceae</taxon>
        <taxon>Demequina</taxon>
    </lineage>
</organism>
<protein>
    <recommendedName>
        <fullName evidence="4">Glycosyltransferase RgtA/B/C/D-like domain-containing protein</fullName>
    </recommendedName>
</protein>
<feature type="transmembrane region" description="Helical" evidence="1">
    <location>
        <begin position="449"/>
        <end position="470"/>
    </location>
</feature>
<feature type="transmembrane region" description="Helical" evidence="1">
    <location>
        <begin position="515"/>
        <end position="533"/>
    </location>
</feature>
<feature type="transmembrane region" description="Helical" evidence="1">
    <location>
        <begin position="86"/>
        <end position="110"/>
    </location>
</feature>
<name>A0ABT8FXX6_9MICO</name>
<comment type="caution">
    <text evidence="2">The sequence shown here is derived from an EMBL/GenBank/DDBJ whole genome shotgun (WGS) entry which is preliminary data.</text>
</comment>
<feature type="transmembrane region" description="Helical" evidence="1">
    <location>
        <begin position="55"/>
        <end position="74"/>
    </location>
</feature>
<feature type="transmembrane region" description="Helical" evidence="1">
    <location>
        <begin position="545"/>
        <end position="562"/>
    </location>
</feature>
<feature type="transmembrane region" description="Helical" evidence="1">
    <location>
        <begin position="212"/>
        <end position="229"/>
    </location>
</feature>
<evidence type="ECO:0000256" key="1">
    <source>
        <dbReference type="SAM" id="Phobius"/>
    </source>
</evidence>
<feature type="transmembrane region" description="Helical" evidence="1">
    <location>
        <begin position="179"/>
        <end position="205"/>
    </location>
</feature>
<dbReference type="Proteomes" id="UP001172738">
    <property type="component" value="Unassembled WGS sequence"/>
</dbReference>
<evidence type="ECO:0000313" key="3">
    <source>
        <dbReference type="Proteomes" id="UP001172738"/>
    </source>
</evidence>
<feature type="transmembrane region" description="Helical" evidence="1">
    <location>
        <begin position="342"/>
        <end position="364"/>
    </location>
</feature>
<feature type="transmembrane region" description="Helical" evidence="1">
    <location>
        <begin position="479"/>
        <end position="495"/>
    </location>
</feature>
<feature type="transmembrane region" description="Helical" evidence="1">
    <location>
        <begin position="235"/>
        <end position="252"/>
    </location>
</feature>
<gene>
    <name evidence="2" type="ORF">QQX04_01500</name>
</gene>
<dbReference type="EMBL" id="JAUHPV010000001">
    <property type="protein sequence ID" value="MDN4471663.1"/>
    <property type="molecule type" value="Genomic_DNA"/>
</dbReference>